<sequence length="326" mass="36189">MIPPAVQRKFESACSDAGGLWDIKLRRLIALFEWFTWEGLADPHFVQELAAEDTYRERLSEMLVAYKLMRSGYELKSDSAGPDFWAYKGEQGFWVEVVTPRPTRIDPDYLAQTGATDEGMLEFPADQVLRRWTQAIDKKVAALLGPREGSPDGKRPGYLHKGIVKATQPYVIAVNGRNLRGKAGIGFNGSSGNPCAVEALFAVGPLHIRFDPIGNGFMRPSLGRSQRASIESPNGSPIPLTTFLDETYAQVSAVWALDIDEDEVLLDPAWPNLERNYFASAGVFNPLAVNPLAVGAFPTFEDWTCNISGDSYQLTHHNRIPFRPSR</sequence>
<keyword evidence="2" id="KW-1185">Reference proteome</keyword>
<dbReference type="EMBL" id="JAGKTC010000002">
    <property type="protein sequence ID" value="MBP3984786.1"/>
    <property type="molecule type" value="Genomic_DNA"/>
</dbReference>
<gene>
    <name evidence="1" type="ORF">J5837_10200</name>
</gene>
<dbReference type="RefSeq" id="WP_210536644.1">
    <property type="nucleotide sequence ID" value="NZ_JAGKTC010000002.1"/>
</dbReference>
<protein>
    <submittedName>
        <fullName evidence="1">Uncharacterized protein</fullName>
    </submittedName>
</protein>
<reference evidence="1" key="2">
    <citation type="submission" date="2021-03" db="EMBL/GenBank/DDBJ databases">
        <authorList>
            <person name="Cao W."/>
        </authorList>
    </citation>
    <scope>NUCLEOTIDE SEQUENCE</scope>
    <source>
        <strain evidence="1">110414</strain>
    </source>
</reference>
<proteinExistence type="predicted"/>
<comment type="caution">
    <text evidence="1">The sequence shown here is derived from an EMBL/GenBank/DDBJ whole genome shotgun (WGS) entry which is preliminary data.</text>
</comment>
<name>A0A940X3T9_9GAMM</name>
<dbReference type="AlphaFoldDB" id="A0A940X3T9"/>
<evidence type="ECO:0000313" key="1">
    <source>
        <dbReference type="EMBL" id="MBP3984786.1"/>
    </source>
</evidence>
<accession>A0A940X3T9</accession>
<reference evidence="1" key="1">
    <citation type="journal article" date="2016" name="Int. J. Syst. Evol. Microbiol.">
        <title>Pseudoxanthomonas helianthi sp. nov., isolated from roots of Jerusalem artichoke (Helianthus tuberosus).</title>
        <authorList>
            <person name="Kittiwongwattana C."/>
            <person name="Thawai C."/>
        </authorList>
    </citation>
    <scope>NUCLEOTIDE SEQUENCE</scope>
    <source>
        <strain evidence="1">110414</strain>
    </source>
</reference>
<organism evidence="1 2">
    <name type="scientific">Pseudoxanthomonas helianthi</name>
    <dbReference type="NCBI Taxonomy" id="1453541"/>
    <lineage>
        <taxon>Bacteria</taxon>
        <taxon>Pseudomonadati</taxon>
        <taxon>Pseudomonadota</taxon>
        <taxon>Gammaproteobacteria</taxon>
        <taxon>Lysobacterales</taxon>
        <taxon>Lysobacteraceae</taxon>
        <taxon>Pseudoxanthomonas</taxon>
    </lineage>
</organism>
<dbReference type="Proteomes" id="UP000673447">
    <property type="component" value="Unassembled WGS sequence"/>
</dbReference>
<evidence type="ECO:0000313" key="2">
    <source>
        <dbReference type="Proteomes" id="UP000673447"/>
    </source>
</evidence>